<name>A0A4R6RS11_9FIRM</name>
<dbReference type="InterPro" id="IPR058389">
    <property type="entry name" value="DUF8076"/>
</dbReference>
<protein>
    <recommendedName>
        <fullName evidence="1">DUF8076 domain-containing protein</fullName>
    </recommendedName>
</protein>
<sequence>MTKIYNKENYLDEEFVEKMSIIQFMKLLDKKDKRIETQIEVYGLEEFLYYTGKEEGIKILKKYFDKGIDYLSNNFAIIKIILEQKISVWNGKPIIKYKNEEYPLTNIFGTSLKQQESEFWTANTNINS</sequence>
<gene>
    <name evidence="2" type="ORF">C7957_1232</name>
</gene>
<dbReference type="EMBL" id="SNXX01000023">
    <property type="protein sequence ID" value="TDP89641.1"/>
    <property type="molecule type" value="Genomic_DNA"/>
</dbReference>
<feature type="domain" description="DUF8076" evidence="1">
    <location>
        <begin position="10"/>
        <end position="122"/>
    </location>
</feature>
<organism evidence="2 3">
    <name type="scientific">Halanaerobium saccharolyticum</name>
    <dbReference type="NCBI Taxonomy" id="43595"/>
    <lineage>
        <taxon>Bacteria</taxon>
        <taxon>Bacillati</taxon>
        <taxon>Bacillota</taxon>
        <taxon>Clostridia</taxon>
        <taxon>Halanaerobiales</taxon>
        <taxon>Halanaerobiaceae</taxon>
        <taxon>Halanaerobium</taxon>
    </lineage>
</organism>
<evidence type="ECO:0000313" key="3">
    <source>
        <dbReference type="Proteomes" id="UP000295176"/>
    </source>
</evidence>
<comment type="caution">
    <text evidence="2">The sequence shown here is derived from an EMBL/GenBank/DDBJ whole genome shotgun (WGS) entry which is preliminary data.</text>
</comment>
<accession>A0A4R6RS11</accession>
<dbReference type="Proteomes" id="UP000295176">
    <property type="component" value="Unassembled WGS sequence"/>
</dbReference>
<proteinExistence type="predicted"/>
<evidence type="ECO:0000259" key="1">
    <source>
        <dbReference type="Pfam" id="PF26277"/>
    </source>
</evidence>
<dbReference type="AlphaFoldDB" id="A0A4R6RS11"/>
<evidence type="ECO:0000313" key="2">
    <source>
        <dbReference type="EMBL" id="TDP89641.1"/>
    </source>
</evidence>
<dbReference type="Pfam" id="PF26277">
    <property type="entry name" value="DUF8076"/>
    <property type="match status" value="1"/>
</dbReference>
<reference evidence="2 3" key="1">
    <citation type="submission" date="2019-03" db="EMBL/GenBank/DDBJ databases">
        <title>Subsurface microbial communities from deep shales in Ohio and West Virginia, USA.</title>
        <authorList>
            <person name="Wrighton K."/>
        </authorList>
    </citation>
    <scope>NUCLEOTIDE SEQUENCE [LARGE SCALE GENOMIC DNA]</scope>
    <source>
        <strain evidence="2 3">MSL 7</strain>
    </source>
</reference>